<feature type="compositionally biased region" description="Polar residues" evidence="16">
    <location>
        <begin position="254"/>
        <end position="264"/>
    </location>
</feature>
<dbReference type="GO" id="GO:0033260">
    <property type="term" value="P:nuclear DNA replication"/>
    <property type="evidence" value="ECO:0007669"/>
    <property type="project" value="TreeGrafter"/>
</dbReference>
<evidence type="ECO:0000256" key="6">
    <source>
        <dbReference type="ARBA" id="ARBA00022618"/>
    </source>
</evidence>
<keyword evidence="7" id="KW-0479">Metal-binding</keyword>
<organism evidence="18 19">
    <name type="scientific">Hesseltinella vesiculosa</name>
    <dbReference type="NCBI Taxonomy" id="101127"/>
    <lineage>
        <taxon>Eukaryota</taxon>
        <taxon>Fungi</taxon>
        <taxon>Fungi incertae sedis</taxon>
        <taxon>Mucoromycota</taxon>
        <taxon>Mucoromycotina</taxon>
        <taxon>Mucoromycetes</taxon>
        <taxon>Mucorales</taxon>
        <taxon>Cunninghamellaceae</taxon>
        <taxon>Hesseltinella</taxon>
    </lineage>
</organism>
<dbReference type="SUPFAM" id="SSF57667">
    <property type="entry name" value="beta-beta-alpha zinc fingers"/>
    <property type="match status" value="1"/>
</dbReference>
<dbReference type="OrthoDB" id="77607at2759"/>
<dbReference type="Pfam" id="PF23406">
    <property type="entry name" value="ZNF380_CC"/>
    <property type="match status" value="1"/>
</dbReference>
<dbReference type="GO" id="GO:0005681">
    <property type="term" value="C:spliceosomal complex"/>
    <property type="evidence" value="ECO:0007669"/>
    <property type="project" value="InterPro"/>
</dbReference>
<dbReference type="PANTHER" id="PTHR13278:SF0">
    <property type="entry name" value="ZINC FINGER PROTEIN 830"/>
    <property type="match status" value="1"/>
</dbReference>
<accession>A0A1X2GTS0</accession>
<dbReference type="GO" id="GO:0033314">
    <property type="term" value="P:mitotic DNA replication checkpoint signaling"/>
    <property type="evidence" value="ECO:0007669"/>
    <property type="project" value="TreeGrafter"/>
</dbReference>
<evidence type="ECO:0000313" key="18">
    <source>
        <dbReference type="EMBL" id="ORX61390.1"/>
    </source>
</evidence>
<keyword evidence="19" id="KW-1185">Reference proteome</keyword>
<evidence type="ECO:0000256" key="2">
    <source>
        <dbReference type="ARBA" id="ARBA00004324"/>
    </source>
</evidence>
<keyword evidence="10" id="KW-0862">Zinc</keyword>
<evidence type="ECO:0000256" key="3">
    <source>
        <dbReference type="ARBA" id="ARBA00017358"/>
    </source>
</evidence>
<evidence type="ECO:0000256" key="7">
    <source>
        <dbReference type="ARBA" id="ARBA00022723"/>
    </source>
</evidence>
<evidence type="ECO:0000256" key="12">
    <source>
        <dbReference type="ARBA" id="ARBA00023242"/>
    </source>
</evidence>
<feature type="compositionally biased region" description="Polar residues" evidence="16">
    <location>
        <begin position="154"/>
        <end position="167"/>
    </location>
</feature>
<dbReference type="GO" id="GO:0003676">
    <property type="term" value="F:nucleic acid binding"/>
    <property type="evidence" value="ECO:0007669"/>
    <property type="project" value="InterPro"/>
</dbReference>
<sequence>MSSDVRKLFKQQQLQRKQQKRIDHPFAKYDGQGRLACAVCQTTLKSEALWGPHVQSSQHKQQLAHLQSIKQQQQKQTSSAIRKRTADPVGSDAALLSKRARFDELEREMREQEQDDQDSDDMSDDEPATALPTGFFDDDTPARQAAHATRDEPASTSQSMATGTQPDLPTGFFDDAAEEAKARKVAAPDVLAEERLEKEYADFMDQMQDVTEESQKMEEADEVTIQLERDLSFAQQQLAYDQRVKELKERRQQGKPSQPSTATSMPIDRDSIDPLWSRGMKSSVRQVMKKEVAKKTLAVFDDDMESSEEDDDWRAQQV</sequence>
<feature type="region of interest" description="Disordered" evidence="16">
    <location>
        <begin position="244"/>
        <end position="275"/>
    </location>
</feature>
<evidence type="ECO:0000256" key="4">
    <source>
        <dbReference type="ARBA" id="ARBA00022454"/>
    </source>
</evidence>
<dbReference type="AlphaFoldDB" id="A0A1X2GTS0"/>
<feature type="region of interest" description="Disordered" evidence="16">
    <location>
        <begin position="1"/>
        <end position="26"/>
    </location>
</feature>
<feature type="compositionally biased region" description="Low complexity" evidence="16">
    <location>
        <begin position="61"/>
        <end position="80"/>
    </location>
</feature>
<dbReference type="Gene3D" id="3.30.160.60">
    <property type="entry name" value="Classic Zinc Finger"/>
    <property type="match status" value="1"/>
</dbReference>
<name>A0A1X2GTS0_9FUNG</name>
<dbReference type="GO" id="GO:0008270">
    <property type="term" value="F:zinc ion binding"/>
    <property type="evidence" value="ECO:0007669"/>
    <property type="project" value="UniProtKB-KW"/>
</dbReference>
<keyword evidence="11 15" id="KW-0175">Coiled coil</keyword>
<protein>
    <recommendedName>
        <fullName evidence="3">Zinc finger protein 830</fullName>
    </recommendedName>
    <alternativeName>
        <fullName evidence="14">Coiled-coil domain-containing protein 16</fullName>
    </alternativeName>
</protein>
<keyword evidence="13" id="KW-0131">Cell cycle</keyword>
<keyword evidence="6" id="KW-0132">Cell division</keyword>
<dbReference type="EMBL" id="MCGT01000003">
    <property type="protein sequence ID" value="ORX61390.1"/>
    <property type="molecule type" value="Genomic_DNA"/>
</dbReference>
<evidence type="ECO:0000256" key="10">
    <source>
        <dbReference type="ARBA" id="ARBA00022833"/>
    </source>
</evidence>
<evidence type="ECO:0000259" key="17">
    <source>
        <dbReference type="Pfam" id="PF23406"/>
    </source>
</evidence>
<feature type="compositionally biased region" description="Basic and acidic residues" evidence="16">
    <location>
        <begin position="100"/>
        <end position="112"/>
    </location>
</feature>
<evidence type="ECO:0000256" key="15">
    <source>
        <dbReference type="SAM" id="Coils"/>
    </source>
</evidence>
<dbReference type="Proteomes" id="UP000242146">
    <property type="component" value="Unassembled WGS sequence"/>
</dbReference>
<keyword evidence="4" id="KW-0158">Chromosome</keyword>
<evidence type="ECO:0000256" key="8">
    <source>
        <dbReference type="ARBA" id="ARBA00022771"/>
    </source>
</evidence>
<evidence type="ECO:0000256" key="13">
    <source>
        <dbReference type="ARBA" id="ARBA00023306"/>
    </source>
</evidence>
<dbReference type="GO" id="GO:0044773">
    <property type="term" value="P:mitotic DNA damage checkpoint signaling"/>
    <property type="evidence" value="ECO:0007669"/>
    <property type="project" value="TreeGrafter"/>
</dbReference>
<keyword evidence="8" id="KW-0863">Zinc-finger</keyword>
<reference evidence="18 19" key="1">
    <citation type="submission" date="2016-07" db="EMBL/GenBank/DDBJ databases">
        <title>Pervasive Adenine N6-methylation of Active Genes in Fungi.</title>
        <authorList>
            <consortium name="DOE Joint Genome Institute"/>
            <person name="Mondo S.J."/>
            <person name="Dannebaum R.O."/>
            <person name="Kuo R.C."/>
            <person name="Labutti K."/>
            <person name="Haridas S."/>
            <person name="Kuo A."/>
            <person name="Salamov A."/>
            <person name="Ahrendt S.R."/>
            <person name="Lipzen A."/>
            <person name="Sullivan W."/>
            <person name="Andreopoulos W.B."/>
            <person name="Clum A."/>
            <person name="Lindquist E."/>
            <person name="Daum C."/>
            <person name="Ramamoorthy G.K."/>
            <person name="Gryganskyi A."/>
            <person name="Culley D."/>
            <person name="Magnuson J.K."/>
            <person name="James T.Y."/>
            <person name="O'Malley M.A."/>
            <person name="Stajich J.E."/>
            <person name="Spatafora J.W."/>
            <person name="Visel A."/>
            <person name="Grigoriev I.V."/>
        </authorList>
    </citation>
    <scope>NUCLEOTIDE SEQUENCE [LARGE SCALE GENOMIC DNA]</scope>
    <source>
        <strain evidence="18 19">NRRL 3301</strain>
    </source>
</reference>
<evidence type="ECO:0000256" key="14">
    <source>
        <dbReference type="ARBA" id="ARBA00030672"/>
    </source>
</evidence>
<gene>
    <name evidence="18" type="ORF">DM01DRAFT_1331992</name>
</gene>
<feature type="compositionally biased region" description="Acidic residues" evidence="16">
    <location>
        <begin position="113"/>
        <end position="127"/>
    </location>
</feature>
<evidence type="ECO:0000256" key="16">
    <source>
        <dbReference type="SAM" id="MobiDB-lite"/>
    </source>
</evidence>
<feature type="domain" description="ZNF380 coiled-coil" evidence="17">
    <location>
        <begin position="168"/>
        <end position="252"/>
    </location>
</feature>
<feature type="region of interest" description="Disordered" evidence="16">
    <location>
        <begin position="52"/>
        <end position="176"/>
    </location>
</feature>
<evidence type="ECO:0000313" key="19">
    <source>
        <dbReference type="Proteomes" id="UP000242146"/>
    </source>
</evidence>
<keyword evidence="12" id="KW-0539">Nucleus</keyword>
<dbReference type="STRING" id="101127.A0A1X2GTS0"/>
<dbReference type="InterPro" id="IPR040050">
    <property type="entry name" value="ZNF830-like"/>
</dbReference>
<dbReference type="PANTHER" id="PTHR13278">
    <property type="entry name" value="ZINC FINGER PROTEIN 830"/>
    <property type="match status" value="1"/>
</dbReference>
<evidence type="ECO:0000256" key="5">
    <source>
        <dbReference type="ARBA" id="ARBA00022473"/>
    </source>
</evidence>
<evidence type="ECO:0000256" key="1">
    <source>
        <dbReference type="ARBA" id="ARBA00004286"/>
    </source>
</evidence>
<dbReference type="InterPro" id="IPR059039">
    <property type="entry name" value="ZNF380_CC"/>
</dbReference>
<proteinExistence type="predicted"/>
<comment type="caution">
    <text evidence="18">The sequence shown here is derived from an EMBL/GenBank/DDBJ whole genome shotgun (WGS) entry which is preliminary data.</text>
</comment>
<keyword evidence="9" id="KW-0498">Mitosis</keyword>
<dbReference type="InterPro" id="IPR036236">
    <property type="entry name" value="Znf_C2H2_sf"/>
</dbReference>
<comment type="subcellular location">
    <subcellularLocation>
        <location evidence="1">Chromosome</location>
    </subcellularLocation>
    <subcellularLocation>
        <location evidence="2">Nucleus speckle</location>
    </subcellularLocation>
</comment>
<evidence type="ECO:0000256" key="11">
    <source>
        <dbReference type="ARBA" id="ARBA00023054"/>
    </source>
</evidence>
<evidence type="ECO:0000256" key="9">
    <source>
        <dbReference type="ARBA" id="ARBA00022776"/>
    </source>
</evidence>
<keyword evidence="5" id="KW-0217">Developmental protein</keyword>
<feature type="coiled-coil region" evidence="15">
    <location>
        <begin position="193"/>
        <end position="237"/>
    </location>
</feature>